<dbReference type="Pfam" id="PF10087">
    <property type="entry name" value="DUF2325"/>
    <property type="match status" value="1"/>
</dbReference>
<proteinExistence type="inferred from homology"/>
<accession>A0A1H0USB4</accession>
<dbReference type="RefSeq" id="WP_090854368.1">
    <property type="nucleotide sequence ID" value="NZ_FNJU01000005.1"/>
</dbReference>
<comment type="similarity">
    <text evidence="1">Belongs to the UPF0751 family.</text>
</comment>
<dbReference type="InterPro" id="IPR016772">
    <property type="entry name" value="UCP020408"/>
</dbReference>
<dbReference type="Proteomes" id="UP000199159">
    <property type="component" value="Unassembled WGS sequence"/>
</dbReference>
<evidence type="ECO:0008006" key="4">
    <source>
        <dbReference type="Google" id="ProtNLM"/>
    </source>
</evidence>
<evidence type="ECO:0000256" key="1">
    <source>
        <dbReference type="ARBA" id="ARBA00007189"/>
    </source>
</evidence>
<dbReference type="PIRSF" id="PIRSF020408">
    <property type="entry name" value="UCP020408"/>
    <property type="match status" value="1"/>
</dbReference>
<dbReference type="AlphaFoldDB" id="A0A1H0USB4"/>
<sequence length="93" mass="10519">MRSLLIIGADHLGVIPNKLADMGIEDVVHIDGRKVQMVKKGIPENIHFILILTDFVNHNLSTVIKQKAKSQSIPIFYAKRSWCSIYQALKHVI</sequence>
<dbReference type="STRING" id="930152.SAMN05216565_105127"/>
<dbReference type="EMBL" id="FNJU01000005">
    <property type="protein sequence ID" value="SDP68963.1"/>
    <property type="molecule type" value="Genomic_DNA"/>
</dbReference>
<protein>
    <recommendedName>
        <fullName evidence="4">Dihydroorotate dehydrogenase</fullName>
    </recommendedName>
</protein>
<evidence type="ECO:0000313" key="2">
    <source>
        <dbReference type="EMBL" id="SDP68963.1"/>
    </source>
</evidence>
<keyword evidence="3" id="KW-1185">Reference proteome</keyword>
<evidence type="ECO:0000313" key="3">
    <source>
        <dbReference type="Proteomes" id="UP000199159"/>
    </source>
</evidence>
<gene>
    <name evidence="2" type="ORF">SAMN05216565_105127</name>
</gene>
<name>A0A1H0USB4_9BACI</name>
<dbReference type="OrthoDB" id="5324142at2"/>
<reference evidence="3" key="1">
    <citation type="submission" date="2016-10" db="EMBL/GenBank/DDBJ databases">
        <authorList>
            <person name="Varghese N."/>
            <person name="Submissions S."/>
        </authorList>
    </citation>
    <scope>NUCLEOTIDE SEQUENCE [LARGE SCALE GENOMIC DNA]</scope>
    <source>
        <strain evidence="3">IBRC-M10078</strain>
    </source>
</reference>
<organism evidence="2 3">
    <name type="scientific">Litchfieldia salsa</name>
    <dbReference type="NCBI Taxonomy" id="930152"/>
    <lineage>
        <taxon>Bacteria</taxon>
        <taxon>Bacillati</taxon>
        <taxon>Bacillota</taxon>
        <taxon>Bacilli</taxon>
        <taxon>Bacillales</taxon>
        <taxon>Bacillaceae</taxon>
        <taxon>Litchfieldia</taxon>
    </lineage>
</organism>